<gene>
    <name evidence="1" type="ORF">LX32DRAFT_250664</name>
</gene>
<comment type="caution">
    <text evidence="1">The sequence shown here is derived from an EMBL/GenBank/DDBJ whole genome shotgun (WGS) entry which is preliminary data.</text>
</comment>
<keyword evidence="2" id="KW-1185">Reference proteome</keyword>
<name>A0AAD9LX38_9PEZI</name>
<organism evidence="1 2">
    <name type="scientific">Colletotrichum zoysiae</name>
    <dbReference type="NCBI Taxonomy" id="1216348"/>
    <lineage>
        <taxon>Eukaryota</taxon>
        <taxon>Fungi</taxon>
        <taxon>Dikarya</taxon>
        <taxon>Ascomycota</taxon>
        <taxon>Pezizomycotina</taxon>
        <taxon>Sordariomycetes</taxon>
        <taxon>Hypocreomycetidae</taxon>
        <taxon>Glomerellales</taxon>
        <taxon>Glomerellaceae</taxon>
        <taxon>Colletotrichum</taxon>
        <taxon>Colletotrichum graminicola species complex</taxon>
    </lineage>
</organism>
<evidence type="ECO:0000313" key="1">
    <source>
        <dbReference type="EMBL" id="KAK2021480.1"/>
    </source>
</evidence>
<accession>A0AAD9LX38</accession>
<proteinExistence type="predicted"/>
<protein>
    <submittedName>
        <fullName evidence="1">Uncharacterized protein</fullName>
    </submittedName>
</protein>
<dbReference type="AlphaFoldDB" id="A0AAD9LX38"/>
<evidence type="ECO:0000313" key="2">
    <source>
        <dbReference type="Proteomes" id="UP001232148"/>
    </source>
</evidence>
<dbReference type="EMBL" id="MU843102">
    <property type="protein sequence ID" value="KAK2021480.1"/>
    <property type="molecule type" value="Genomic_DNA"/>
</dbReference>
<sequence>MLIISIRFDKLLLILIDAKAMGMAHIFSSRRTITSETDMDCHRWMQHRKTGITEGCPAIQCGGSANHFSLTFANTTLLSHVFVALGSHLPKKWQFICVHRLTYLAQLCRVHLRPGPHDLSALQLLTSRTQVGGVAIEGWTPDGYFNWRWLKNETNAYFVERGLRKVPILRWTSMHVAWHASESRARYSQVCVRDMDRHGTYYEPRVRQLPREVGSQFRYETVGYSATRVPIKTTAFTSCWS</sequence>
<reference evidence="1" key="1">
    <citation type="submission" date="2021-06" db="EMBL/GenBank/DDBJ databases">
        <title>Comparative genomics, transcriptomics and evolutionary studies reveal genomic signatures of adaptation to plant cell wall in hemibiotrophic fungi.</title>
        <authorList>
            <consortium name="DOE Joint Genome Institute"/>
            <person name="Baroncelli R."/>
            <person name="Diaz J.F."/>
            <person name="Benocci T."/>
            <person name="Peng M."/>
            <person name="Battaglia E."/>
            <person name="Haridas S."/>
            <person name="Andreopoulos W."/>
            <person name="Labutti K."/>
            <person name="Pangilinan J."/>
            <person name="Floch G.L."/>
            <person name="Makela M.R."/>
            <person name="Henrissat B."/>
            <person name="Grigoriev I.V."/>
            <person name="Crouch J.A."/>
            <person name="De Vries R.P."/>
            <person name="Sukno S.A."/>
            <person name="Thon M.R."/>
        </authorList>
    </citation>
    <scope>NUCLEOTIDE SEQUENCE</scope>
    <source>
        <strain evidence="1">MAFF235873</strain>
    </source>
</reference>
<dbReference type="Proteomes" id="UP001232148">
    <property type="component" value="Unassembled WGS sequence"/>
</dbReference>